<dbReference type="Pfam" id="PF00512">
    <property type="entry name" value="HisKA"/>
    <property type="match status" value="1"/>
</dbReference>
<dbReference type="SMART" id="SM00091">
    <property type="entry name" value="PAS"/>
    <property type="match status" value="2"/>
</dbReference>
<keyword evidence="4" id="KW-0418">Kinase</keyword>
<dbReference type="Gene3D" id="3.30.565.10">
    <property type="entry name" value="Histidine kinase-like ATPase, C-terminal domain"/>
    <property type="match status" value="1"/>
</dbReference>
<dbReference type="SUPFAM" id="SSF55785">
    <property type="entry name" value="PYP-like sensor domain (PAS domain)"/>
    <property type="match status" value="2"/>
</dbReference>
<dbReference type="PROSITE" id="PS50112">
    <property type="entry name" value="PAS"/>
    <property type="match status" value="2"/>
</dbReference>
<protein>
    <recommendedName>
        <fullName evidence="2">histidine kinase</fullName>
        <ecNumber evidence="2">2.7.13.3</ecNumber>
    </recommendedName>
</protein>
<gene>
    <name evidence="9" type="ORF">GOC74_14480</name>
</gene>
<dbReference type="InterPro" id="IPR013656">
    <property type="entry name" value="PAS_4"/>
</dbReference>
<dbReference type="InterPro" id="IPR000700">
    <property type="entry name" value="PAS-assoc_C"/>
</dbReference>
<comment type="caution">
    <text evidence="9">The sequence shown here is derived from an EMBL/GenBank/DDBJ whole genome shotgun (WGS) entry which is preliminary data.</text>
</comment>
<dbReference type="InterPro" id="IPR050736">
    <property type="entry name" value="Sensor_HK_Regulatory"/>
</dbReference>
<accession>A0A847U5Z7</accession>
<dbReference type="PROSITE" id="PS50109">
    <property type="entry name" value="HIS_KIN"/>
    <property type="match status" value="1"/>
</dbReference>
<dbReference type="GO" id="GO:0000155">
    <property type="term" value="F:phosphorelay sensor kinase activity"/>
    <property type="evidence" value="ECO:0007669"/>
    <property type="project" value="InterPro"/>
</dbReference>
<dbReference type="SUPFAM" id="SSF47384">
    <property type="entry name" value="Homodimeric domain of signal transducing histidine kinase"/>
    <property type="match status" value="1"/>
</dbReference>
<organism evidence="9 10">
    <name type="scientific">Halomicrobium mukohataei</name>
    <dbReference type="NCBI Taxonomy" id="57705"/>
    <lineage>
        <taxon>Archaea</taxon>
        <taxon>Methanobacteriati</taxon>
        <taxon>Methanobacteriota</taxon>
        <taxon>Stenosarchaea group</taxon>
        <taxon>Halobacteria</taxon>
        <taxon>Halobacteriales</taxon>
        <taxon>Haloarculaceae</taxon>
        <taxon>Halomicrobium</taxon>
    </lineage>
</organism>
<evidence type="ECO:0000256" key="3">
    <source>
        <dbReference type="ARBA" id="ARBA00022679"/>
    </source>
</evidence>
<evidence type="ECO:0000259" key="6">
    <source>
        <dbReference type="PROSITE" id="PS50109"/>
    </source>
</evidence>
<dbReference type="Gene3D" id="3.30.450.20">
    <property type="entry name" value="PAS domain"/>
    <property type="match status" value="2"/>
</dbReference>
<feature type="domain" description="PAC" evidence="8">
    <location>
        <begin position="336"/>
        <end position="386"/>
    </location>
</feature>
<dbReference type="InterPro" id="IPR011006">
    <property type="entry name" value="CheY-like_superfamily"/>
</dbReference>
<keyword evidence="3" id="KW-0808">Transferase</keyword>
<dbReference type="EC" id="2.7.13.3" evidence="2"/>
<dbReference type="CDD" id="cd00075">
    <property type="entry name" value="HATPase"/>
    <property type="match status" value="1"/>
</dbReference>
<dbReference type="AlphaFoldDB" id="A0A847U5Z7"/>
<evidence type="ECO:0000259" key="7">
    <source>
        <dbReference type="PROSITE" id="PS50112"/>
    </source>
</evidence>
<evidence type="ECO:0000256" key="5">
    <source>
        <dbReference type="ARBA" id="ARBA00023012"/>
    </source>
</evidence>
<dbReference type="Gene3D" id="3.40.50.2300">
    <property type="match status" value="1"/>
</dbReference>
<dbReference type="CDD" id="cd00130">
    <property type="entry name" value="PAS"/>
    <property type="match status" value="1"/>
</dbReference>
<dbReference type="EMBL" id="WOYG01000001">
    <property type="protein sequence ID" value="NLV11133.1"/>
    <property type="molecule type" value="Genomic_DNA"/>
</dbReference>
<dbReference type="PANTHER" id="PTHR43711:SF1">
    <property type="entry name" value="HISTIDINE KINASE 1"/>
    <property type="match status" value="1"/>
</dbReference>
<feature type="domain" description="PAS" evidence="7">
    <location>
        <begin position="264"/>
        <end position="321"/>
    </location>
</feature>
<dbReference type="SUPFAM" id="SSF52172">
    <property type="entry name" value="CheY-like"/>
    <property type="match status" value="1"/>
</dbReference>
<dbReference type="SMART" id="SM00387">
    <property type="entry name" value="HATPase_c"/>
    <property type="match status" value="1"/>
</dbReference>
<evidence type="ECO:0000259" key="8">
    <source>
        <dbReference type="PROSITE" id="PS50113"/>
    </source>
</evidence>
<reference evidence="9" key="1">
    <citation type="submission" date="2019-12" db="EMBL/GenBank/DDBJ databases">
        <title>Whole-genome sequence of Halomicrobium mukohataei pws1.</title>
        <authorList>
            <person name="Verma D.K."/>
            <person name="Gopal K."/>
            <person name="Prasad E.S."/>
        </authorList>
    </citation>
    <scope>NUCLEOTIDE SEQUENCE</scope>
    <source>
        <strain evidence="9">Pws1</strain>
    </source>
</reference>
<dbReference type="InterPro" id="IPR036097">
    <property type="entry name" value="HisK_dim/P_sf"/>
</dbReference>
<keyword evidence="5" id="KW-0902">Two-component regulatory system</keyword>
<name>A0A847U5Z7_9EURY</name>
<feature type="domain" description="Histidine kinase" evidence="6">
    <location>
        <begin position="397"/>
        <end position="585"/>
    </location>
</feature>
<dbReference type="Proteomes" id="UP000608662">
    <property type="component" value="Unassembled WGS sequence"/>
</dbReference>
<dbReference type="PANTHER" id="PTHR43711">
    <property type="entry name" value="TWO-COMPONENT HISTIDINE KINASE"/>
    <property type="match status" value="1"/>
</dbReference>
<evidence type="ECO:0000313" key="10">
    <source>
        <dbReference type="Proteomes" id="UP000608662"/>
    </source>
</evidence>
<dbReference type="SUPFAM" id="SSF55874">
    <property type="entry name" value="ATPase domain of HSP90 chaperone/DNA topoisomerase II/histidine kinase"/>
    <property type="match status" value="1"/>
</dbReference>
<sequence>MQSTTRVLAVCAQRGDSDDVGAVLNRTGEQFRVETVTGIDEVVGRLEADTDASDCLVIGRDLSWPLVRDVLDAVHERRPALPVVVTTDATATGVAADAIDAGATEVLCWPATEQATLLARRVRTAVSSAVTTTRTLTPSEWTAVFEHVDCGVAIVELSGDDCRYRRCNERLAELAGTSVAEIEGRTPTEAFGPEYGPTITSRYRESVASDEAVSYTVGPEPLDGRVFHEAQIRPIGSDGDSETLLVVVREVTSEHERQAELRQSRRRLRALFEHSPDMINVHDAEGRIVETNAQLREMTGYDEATLTDMSVWDLDQAADPERALSLWEGMEPGDRCRSEGEFLCRDGTTFPTEVHIRCLGVDDGERFLAISRDVSDQRERERELQRKNDRLEEFASVVSHDLRNPLQVLRGALDGAAETGDRAHFDRGHRAIDRMEDMITDILALTRQGDAVGELQTVPLARIVETAWQNLRTDEATLVVETDLQIRASEIRLRQLLENLLRNAVEHAGADTTVRVGTLPDGFYVADDGCGIPAADRDRVFDTQYSTAPNGTGFGLAIVSGIADAHGWQITLTDGEAGGARFEFSGVTIDE</sequence>
<dbReference type="InterPro" id="IPR000014">
    <property type="entry name" value="PAS"/>
</dbReference>
<evidence type="ECO:0000256" key="2">
    <source>
        <dbReference type="ARBA" id="ARBA00012438"/>
    </source>
</evidence>
<feature type="domain" description="PAS" evidence="7">
    <location>
        <begin position="137"/>
        <end position="210"/>
    </location>
</feature>
<evidence type="ECO:0000256" key="1">
    <source>
        <dbReference type="ARBA" id="ARBA00000085"/>
    </source>
</evidence>
<evidence type="ECO:0000313" key="9">
    <source>
        <dbReference type="EMBL" id="NLV11133.1"/>
    </source>
</evidence>
<dbReference type="InterPro" id="IPR003661">
    <property type="entry name" value="HisK_dim/P_dom"/>
</dbReference>
<dbReference type="NCBIfam" id="TIGR00229">
    <property type="entry name" value="sensory_box"/>
    <property type="match status" value="1"/>
</dbReference>
<dbReference type="RefSeq" id="WP_170094839.1">
    <property type="nucleotide sequence ID" value="NZ_WOYG01000001.1"/>
</dbReference>
<dbReference type="Pfam" id="PF08448">
    <property type="entry name" value="PAS_4"/>
    <property type="match status" value="1"/>
</dbReference>
<comment type="catalytic activity">
    <reaction evidence="1">
        <text>ATP + protein L-histidine = ADP + protein N-phospho-L-histidine.</text>
        <dbReference type="EC" id="2.7.13.3"/>
    </reaction>
</comment>
<dbReference type="Pfam" id="PF02518">
    <property type="entry name" value="HATPase_c"/>
    <property type="match status" value="1"/>
</dbReference>
<dbReference type="InterPro" id="IPR035965">
    <property type="entry name" value="PAS-like_dom_sf"/>
</dbReference>
<dbReference type="Gene3D" id="1.10.287.130">
    <property type="match status" value="1"/>
</dbReference>
<dbReference type="CDD" id="cd00082">
    <property type="entry name" value="HisKA"/>
    <property type="match status" value="1"/>
</dbReference>
<dbReference type="Pfam" id="PF13426">
    <property type="entry name" value="PAS_9"/>
    <property type="match status" value="1"/>
</dbReference>
<dbReference type="InterPro" id="IPR003594">
    <property type="entry name" value="HATPase_dom"/>
</dbReference>
<dbReference type="InterPro" id="IPR005467">
    <property type="entry name" value="His_kinase_dom"/>
</dbReference>
<proteinExistence type="predicted"/>
<dbReference type="SMART" id="SM00388">
    <property type="entry name" value="HisKA"/>
    <property type="match status" value="1"/>
</dbReference>
<dbReference type="InterPro" id="IPR036890">
    <property type="entry name" value="HATPase_C_sf"/>
</dbReference>
<evidence type="ECO:0000256" key="4">
    <source>
        <dbReference type="ARBA" id="ARBA00022777"/>
    </source>
</evidence>
<dbReference type="PROSITE" id="PS50113">
    <property type="entry name" value="PAC"/>
    <property type="match status" value="1"/>
</dbReference>